<dbReference type="PROSITE" id="PS00678">
    <property type="entry name" value="WD_REPEATS_1"/>
    <property type="match status" value="2"/>
</dbReference>
<dbReference type="OrthoDB" id="10264376at2759"/>
<reference evidence="4 6" key="1">
    <citation type="journal article" date="2012" name="Nature">
        <title>Algal genomes reveal evolutionary mosaicism and the fate of nucleomorphs.</title>
        <authorList>
            <consortium name="DOE Joint Genome Institute"/>
            <person name="Curtis B.A."/>
            <person name="Tanifuji G."/>
            <person name="Burki F."/>
            <person name="Gruber A."/>
            <person name="Irimia M."/>
            <person name="Maruyama S."/>
            <person name="Arias M.C."/>
            <person name="Ball S.G."/>
            <person name="Gile G.H."/>
            <person name="Hirakawa Y."/>
            <person name="Hopkins J.F."/>
            <person name="Kuo A."/>
            <person name="Rensing S.A."/>
            <person name="Schmutz J."/>
            <person name="Symeonidi A."/>
            <person name="Elias M."/>
            <person name="Eveleigh R.J."/>
            <person name="Herman E.K."/>
            <person name="Klute M.J."/>
            <person name="Nakayama T."/>
            <person name="Obornik M."/>
            <person name="Reyes-Prieto A."/>
            <person name="Armbrust E.V."/>
            <person name="Aves S.J."/>
            <person name="Beiko R.G."/>
            <person name="Coutinho P."/>
            <person name="Dacks J.B."/>
            <person name="Durnford D.G."/>
            <person name="Fast N.M."/>
            <person name="Green B.R."/>
            <person name="Grisdale C.J."/>
            <person name="Hempel F."/>
            <person name="Henrissat B."/>
            <person name="Hoppner M.P."/>
            <person name="Ishida K."/>
            <person name="Kim E."/>
            <person name="Koreny L."/>
            <person name="Kroth P.G."/>
            <person name="Liu Y."/>
            <person name="Malik S.B."/>
            <person name="Maier U.G."/>
            <person name="McRose D."/>
            <person name="Mock T."/>
            <person name="Neilson J.A."/>
            <person name="Onodera N.T."/>
            <person name="Poole A.M."/>
            <person name="Pritham E.J."/>
            <person name="Richards T.A."/>
            <person name="Rocap G."/>
            <person name="Roy S.W."/>
            <person name="Sarai C."/>
            <person name="Schaack S."/>
            <person name="Shirato S."/>
            <person name="Slamovits C.H."/>
            <person name="Spencer D.F."/>
            <person name="Suzuki S."/>
            <person name="Worden A.Z."/>
            <person name="Zauner S."/>
            <person name="Barry K."/>
            <person name="Bell C."/>
            <person name="Bharti A.K."/>
            <person name="Crow J.A."/>
            <person name="Grimwood J."/>
            <person name="Kramer R."/>
            <person name="Lindquist E."/>
            <person name="Lucas S."/>
            <person name="Salamov A."/>
            <person name="McFadden G.I."/>
            <person name="Lane C.E."/>
            <person name="Keeling P.J."/>
            <person name="Gray M.W."/>
            <person name="Grigoriev I.V."/>
            <person name="Archibald J.M."/>
        </authorList>
    </citation>
    <scope>NUCLEOTIDE SEQUENCE</scope>
    <source>
        <strain evidence="4 6">CCMP2712</strain>
    </source>
</reference>
<dbReference type="PROSITE" id="PS50294">
    <property type="entry name" value="WD_REPEATS_REGION"/>
    <property type="match status" value="3"/>
</dbReference>
<keyword evidence="2" id="KW-0677">Repeat</keyword>
<dbReference type="GO" id="GO:0005929">
    <property type="term" value="C:cilium"/>
    <property type="evidence" value="ECO:0007669"/>
    <property type="project" value="UniProtKB-ARBA"/>
</dbReference>
<dbReference type="InterPro" id="IPR011047">
    <property type="entry name" value="Quinoprotein_ADH-like_sf"/>
</dbReference>
<dbReference type="InterPro" id="IPR019775">
    <property type="entry name" value="WD40_repeat_CS"/>
</dbReference>
<evidence type="ECO:0000256" key="2">
    <source>
        <dbReference type="ARBA" id="ARBA00022737"/>
    </source>
</evidence>
<evidence type="ECO:0000313" key="5">
    <source>
        <dbReference type="EnsemblProtists" id="EKX34324"/>
    </source>
</evidence>
<feature type="non-terminal residue" evidence="4">
    <location>
        <position position="1"/>
    </location>
</feature>
<dbReference type="InterPro" id="IPR001680">
    <property type="entry name" value="WD40_rpt"/>
</dbReference>
<feature type="repeat" description="WD" evidence="3">
    <location>
        <begin position="255"/>
        <end position="289"/>
    </location>
</feature>
<dbReference type="KEGG" id="gtt:GUITHDRAFT_80641"/>
<dbReference type="PROSITE" id="PS50082">
    <property type="entry name" value="WD_REPEATS_2"/>
    <property type="match status" value="4"/>
</dbReference>
<dbReference type="SUPFAM" id="SSF50998">
    <property type="entry name" value="Quinoprotein alcohol dehydrogenase-like"/>
    <property type="match status" value="1"/>
</dbReference>
<dbReference type="SUPFAM" id="SSF50978">
    <property type="entry name" value="WD40 repeat-like"/>
    <property type="match status" value="1"/>
</dbReference>
<dbReference type="PANTHER" id="PTHR13720:SF39">
    <property type="entry name" value="F-BOX DOMAIN-CONTAINING PROTEIN"/>
    <property type="match status" value="1"/>
</dbReference>
<dbReference type="AlphaFoldDB" id="L1IEL0"/>
<dbReference type="Proteomes" id="UP000011087">
    <property type="component" value="Unassembled WGS sequence"/>
</dbReference>
<dbReference type="CDD" id="cd00200">
    <property type="entry name" value="WD40"/>
    <property type="match status" value="1"/>
</dbReference>
<dbReference type="PaxDb" id="55529-EKX34324"/>
<organism evidence="4">
    <name type="scientific">Guillardia theta (strain CCMP2712)</name>
    <name type="common">Cryptophyte</name>
    <dbReference type="NCBI Taxonomy" id="905079"/>
    <lineage>
        <taxon>Eukaryota</taxon>
        <taxon>Cryptophyceae</taxon>
        <taxon>Pyrenomonadales</taxon>
        <taxon>Geminigeraceae</taxon>
        <taxon>Guillardia</taxon>
    </lineage>
</organism>
<feature type="repeat" description="WD" evidence="3">
    <location>
        <begin position="340"/>
        <end position="382"/>
    </location>
</feature>
<dbReference type="eggNOG" id="KOG0266">
    <property type="taxonomic scope" value="Eukaryota"/>
</dbReference>
<sequence length="543" mass="60181">SQPTMELEHAIGFSGDLRKCLMFHPNGRDMVYAAGGCLIVADLLDPHNQVFLRGHDDFITTVDVSPSGRYIASGQRGENADVIVWDFEEKRLLYRMQSHDAGVAVVAFSHDEKLLLSVGVTPGDNRLFVWDMASGLMNAQSNAVQSNTMCAVWGGFFKDIKRRDTSNYMFATAGKKSIRIWCLDPVNGAWPVMGENFTAHSHIRDYTCLAFSHDRNHLFAGSTTGEMYRQLLVGGRLFGLMYRMRNSDMKTVKISESHRGAITAVTFPRDSSDRFATCSVDGSMVVWDLTDYHILCSGKCRDGGIPTCISYAFDCIISGWTDGKVRCFDGETGEMLWDISDVHKGGVTALQVVSYNQRFMITGGENGDIRVWDIKSREMVSHLKEHTSAITSISIFEDDAHALTGSKDRNILCWDLRHEKRVASLRQRMGGINSFALLPDQLQVVSVGQERKLSFWDLREPDPIQSIALEGEALALSISSSGNFIVTGGKSQVLQLWLFEGGNRLADGMGHSGSINSVAFSPDDKQIVSVGEDGCIFVWNVYT</sequence>
<dbReference type="EMBL" id="JH993112">
    <property type="protein sequence ID" value="EKX34324.1"/>
    <property type="molecule type" value="Genomic_DNA"/>
</dbReference>
<dbReference type="InterPro" id="IPR050630">
    <property type="entry name" value="WD_repeat_EMAP"/>
</dbReference>
<dbReference type="OMA" id="RMTSITH"/>
<gene>
    <name evidence="4" type="ORF">GUITHDRAFT_80641</name>
</gene>
<protein>
    <submittedName>
        <fullName evidence="4 5">Uncharacterized protein</fullName>
    </submittedName>
</protein>
<accession>L1IEL0</accession>
<dbReference type="HOGENOM" id="CLU_009244_2_1_1"/>
<evidence type="ECO:0000313" key="4">
    <source>
        <dbReference type="EMBL" id="EKX34324.1"/>
    </source>
</evidence>
<dbReference type="Pfam" id="PF00400">
    <property type="entry name" value="WD40"/>
    <property type="match status" value="6"/>
</dbReference>
<keyword evidence="6" id="KW-1185">Reference proteome</keyword>
<dbReference type="EnsemblProtists" id="EKX34324">
    <property type="protein sequence ID" value="EKX34324"/>
    <property type="gene ID" value="GUITHDRAFT_80641"/>
</dbReference>
<name>L1IEL0_GUITC</name>
<dbReference type="RefSeq" id="XP_005821304.1">
    <property type="nucleotide sequence ID" value="XM_005821247.1"/>
</dbReference>
<dbReference type="STRING" id="905079.L1IEL0"/>
<dbReference type="InterPro" id="IPR036322">
    <property type="entry name" value="WD40_repeat_dom_sf"/>
</dbReference>
<reference evidence="5" key="3">
    <citation type="submission" date="2015-06" db="UniProtKB">
        <authorList>
            <consortium name="EnsemblProtists"/>
        </authorList>
    </citation>
    <scope>IDENTIFICATION</scope>
</reference>
<dbReference type="GeneID" id="17291046"/>
<evidence type="ECO:0000256" key="3">
    <source>
        <dbReference type="PROSITE-ProRule" id="PRU00221"/>
    </source>
</evidence>
<dbReference type="SMART" id="SM00320">
    <property type="entry name" value="WD40"/>
    <property type="match status" value="10"/>
</dbReference>
<reference evidence="6" key="2">
    <citation type="submission" date="2012-11" db="EMBL/GenBank/DDBJ databases">
        <authorList>
            <person name="Kuo A."/>
            <person name="Curtis B.A."/>
            <person name="Tanifuji G."/>
            <person name="Burki F."/>
            <person name="Gruber A."/>
            <person name="Irimia M."/>
            <person name="Maruyama S."/>
            <person name="Arias M.C."/>
            <person name="Ball S.G."/>
            <person name="Gile G.H."/>
            <person name="Hirakawa Y."/>
            <person name="Hopkins J.F."/>
            <person name="Rensing S.A."/>
            <person name="Schmutz J."/>
            <person name="Symeonidi A."/>
            <person name="Elias M."/>
            <person name="Eveleigh R.J."/>
            <person name="Herman E.K."/>
            <person name="Klute M.J."/>
            <person name="Nakayama T."/>
            <person name="Obornik M."/>
            <person name="Reyes-Prieto A."/>
            <person name="Armbrust E.V."/>
            <person name="Aves S.J."/>
            <person name="Beiko R.G."/>
            <person name="Coutinho P."/>
            <person name="Dacks J.B."/>
            <person name="Durnford D.G."/>
            <person name="Fast N.M."/>
            <person name="Green B.R."/>
            <person name="Grisdale C."/>
            <person name="Hempe F."/>
            <person name="Henrissat B."/>
            <person name="Hoppner M.P."/>
            <person name="Ishida K.-I."/>
            <person name="Kim E."/>
            <person name="Koreny L."/>
            <person name="Kroth P.G."/>
            <person name="Liu Y."/>
            <person name="Malik S.-B."/>
            <person name="Maier U.G."/>
            <person name="McRose D."/>
            <person name="Mock T."/>
            <person name="Neilson J.A."/>
            <person name="Onodera N.T."/>
            <person name="Poole A.M."/>
            <person name="Pritham E.J."/>
            <person name="Richards T.A."/>
            <person name="Rocap G."/>
            <person name="Roy S.W."/>
            <person name="Sarai C."/>
            <person name="Schaack S."/>
            <person name="Shirato S."/>
            <person name="Slamovits C.H."/>
            <person name="Spencer D.F."/>
            <person name="Suzuki S."/>
            <person name="Worden A.Z."/>
            <person name="Zauner S."/>
            <person name="Barry K."/>
            <person name="Bell C."/>
            <person name="Bharti A.K."/>
            <person name="Crow J.A."/>
            <person name="Grimwood J."/>
            <person name="Kramer R."/>
            <person name="Lindquist E."/>
            <person name="Lucas S."/>
            <person name="Salamov A."/>
            <person name="McFadden G.I."/>
            <person name="Lane C.E."/>
            <person name="Keeling P.J."/>
            <person name="Gray M.W."/>
            <person name="Grigoriev I.V."/>
            <person name="Archibald J.M."/>
        </authorList>
    </citation>
    <scope>NUCLEOTIDE SEQUENCE</scope>
    <source>
        <strain evidence="6">CCMP2712</strain>
    </source>
</reference>
<feature type="repeat" description="WD" evidence="3">
    <location>
        <begin position="383"/>
        <end position="424"/>
    </location>
</feature>
<dbReference type="PANTHER" id="PTHR13720">
    <property type="entry name" value="WD-40 REPEAT PROTEIN"/>
    <property type="match status" value="1"/>
</dbReference>
<proteinExistence type="predicted"/>
<dbReference type="InterPro" id="IPR015943">
    <property type="entry name" value="WD40/YVTN_repeat-like_dom_sf"/>
</dbReference>
<feature type="repeat" description="WD" evidence="3">
    <location>
        <begin position="508"/>
        <end position="543"/>
    </location>
</feature>
<evidence type="ECO:0000313" key="6">
    <source>
        <dbReference type="Proteomes" id="UP000011087"/>
    </source>
</evidence>
<evidence type="ECO:0000256" key="1">
    <source>
        <dbReference type="ARBA" id="ARBA00022574"/>
    </source>
</evidence>
<keyword evidence="1 3" id="KW-0853">WD repeat</keyword>
<dbReference type="Gene3D" id="2.130.10.10">
    <property type="entry name" value="YVTN repeat-like/Quinoprotein amine dehydrogenase"/>
    <property type="match status" value="3"/>
</dbReference>